<proteinExistence type="predicted"/>
<feature type="non-terminal residue" evidence="1">
    <location>
        <position position="1"/>
    </location>
</feature>
<dbReference type="Proteomes" id="UP000789920">
    <property type="component" value="Unassembled WGS sequence"/>
</dbReference>
<organism evidence="1 2">
    <name type="scientific">Racocetra persica</name>
    <dbReference type="NCBI Taxonomy" id="160502"/>
    <lineage>
        <taxon>Eukaryota</taxon>
        <taxon>Fungi</taxon>
        <taxon>Fungi incertae sedis</taxon>
        <taxon>Mucoromycota</taxon>
        <taxon>Glomeromycotina</taxon>
        <taxon>Glomeromycetes</taxon>
        <taxon>Diversisporales</taxon>
        <taxon>Gigasporaceae</taxon>
        <taxon>Racocetra</taxon>
    </lineage>
</organism>
<reference evidence="1" key="1">
    <citation type="submission" date="2021-06" db="EMBL/GenBank/DDBJ databases">
        <authorList>
            <person name="Kallberg Y."/>
            <person name="Tangrot J."/>
            <person name="Rosling A."/>
        </authorList>
    </citation>
    <scope>NUCLEOTIDE SEQUENCE</scope>
    <source>
        <strain evidence="1">MA461A</strain>
    </source>
</reference>
<name>A0ACA9Q215_9GLOM</name>
<accession>A0ACA9Q215</accession>
<evidence type="ECO:0000313" key="1">
    <source>
        <dbReference type="EMBL" id="CAG8734347.1"/>
    </source>
</evidence>
<keyword evidence="2" id="KW-1185">Reference proteome</keyword>
<protein>
    <submittedName>
        <fullName evidence="1">18462_t:CDS:1</fullName>
    </submittedName>
</protein>
<evidence type="ECO:0000313" key="2">
    <source>
        <dbReference type="Proteomes" id="UP000789920"/>
    </source>
</evidence>
<dbReference type="EMBL" id="CAJVQC010026810">
    <property type="protein sequence ID" value="CAG8734347.1"/>
    <property type="molecule type" value="Genomic_DNA"/>
</dbReference>
<comment type="caution">
    <text evidence="1">The sequence shown here is derived from an EMBL/GenBank/DDBJ whole genome shotgun (WGS) entry which is preliminary data.</text>
</comment>
<sequence>EILLKDHGYQILLSNYKEEIKLFTFVIPFFKIIKSWKIIVDATYKTNILGYELYTIIGQYDGAGFALAYLFVEGKNKADEAHTEILALFFKALYE</sequence>
<gene>
    <name evidence="1" type="ORF">RPERSI_LOCUS12493</name>
</gene>